<organism evidence="1 2">
    <name type="scientific">Paraburkholderia acidicola</name>
    <dbReference type="NCBI Taxonomy" id="1912599"/>
    <lineage>
        <taxon>Bacteria</taxon>
        <taxon>Pseudomonadati</taxon>
        <taxon>Pseudomonadota</taxon>
        <taxon>Betaproteobacteria</taxon>
        <taxon>Burkholderiales</taxon>
        <taxon>Burkholderiaceae</taxon>
        <taxon>Paraburkholderia</taxon>
    </lineage>
</organism>
<name>A0A2A4F4B5_9BURK</name>
<reference evidence="1 2" key="1">
    <citation type="submission" date="2017-01" db="EMBL/GenBank/DDBJ databases">
        <title>Whole-Genome Shotgun Sequencing of Two beta-Proteobacterial Species in Search of the Bulgecin Biosynthetic Cluster.</title>
        <authorList>
            <person name="Horsman M.E."/>
            <person name="Marous D.R."/>
            <person name="Li R."/>
            <person name="Oliver R.A."/>
            <person name="Byun B."/>
            <person name="Emrich S.J."/>
            <person name="Boggess B."/>
            <person name="Townsend C.A."/>
            <person name="Mobashery S."/>
        </authorList>
    </citation>
    <scope>NUCLEOTIDE SEQUENCE [LARGE SCALE GENOMIC DNA]</scope>
    <source>
        <strain evidence="1 2">ATCC 31363</strain>
    </source>
</reference>
<accession>A0A2A4F4B5</accession>
<evidence type="ECO:0000313" key="1">
    <source>
        <dbReference type="EMBL" id="PCE27532.1"/>
    </source>
</evidence>
<gene>
    <name evidence="1" type="ORF">BWP39_03245</name>
</gene>
<comment type="caution">
    <text evidence="1">The sequence shown here is derived from an EMBL/GenBank/DDBJ whole genome shotgun (WGS) entry which is preliminary data.</text>
</comment>
<evidence type="ECO:0000313" key="2">
    <source>
        <dbReference type="Proteomes" id="UP000218022"/>
    </source>
</evidence>
<dbReference type="AlphaFoldDB" id="A0A2A4F4B5"/>
<protein>
    <submittedName>
        <fullName evidence="1">Uncharacterized protein</fullName>
    </submittedName>
</protein>
<proteinExistence type="predicted"/>
<dbReference type="EMBL" id="MTZV01000002">
    <property type="protein sequence ID" value="PCE27532.1"/>
    <property type="molecule type" value="Genomic_DNA"/>
</dbReference>
<dbReference type="Proteomes" id="UP000218022">
    <property type="component" value="Unassembled WGS sequence"/>
</dbReference>
<sequence length="82" mass="9127">MVTKMPRGRPQKAPARSLNVRVEVVDLDKLALLQTITGMPTAEIVRNALKTYIKSNEGKLRDAGEKLATGQYWDAEITTKDN</sequence>